<gene>
    <name evidence="6" type="ORF">F0562_001411</name>
</gene>
<dbReference type="Gene3D" id="3.20.20.80">
    <property type="entry name" value="Glycosidases"/>
    <property type="match status" value="1"/>
</dbReference>
<evidence type="ECO:0000256" key="2">
    <source>
        <dbReference type="ARBA" id="ARBA00022801"/>
    </source>
</evidence>
<name>A0A5J5C7F2_9ASTE</name>
<evidence type="ECO:0000256" key="1">
    <source>
        <dbReference type="ARBA" id="ARBA00010838"/>
    </source>
</evidence>
<comment type="similarity">
    <text evidence="1 4">Belongs to the glycosyl hydrolase 1 family.</text>
</comment>
<dbReference type="Pfam" id="PF00232">
    <property type="entry name" value="Glyco_hydro_1"/>
    <property type="match status" value="1"/>
</dbReference>
<keyword evidence="2" id="KW-0378">Hydrolase</keyword>
<evidence type="ECO:0000256" key="3">
    <source>
        <dbReference type="ARBA" id="ARBA00023295"/>
    </source>
</evidence>
<evidence type="ECO:0000256" key="5">
    <source>
        <dbReference type="SAM" id="SignalP"/>
    </source>
</evidence>
<keyword evidence="3" id="KW-0326">Glycosidase</keyword>
<dbReference type="InterPro" id="IPR033132">
    <property type="entry name" value="GH_1_N_CS"/>
</dbReference>
<evidence type="ECO:0000313" key="7">
    <source>
        <dbReference type="Proteomes" id="UP000325577"/>
    </source>
</evidence>
<dbReference type="InterPro" id="IPR017853">
    <property type="entry name" value="GH"/>
</dbReference>
<evidence type="ECO:0000256" key="4">
    <source>
        <dbReference type="RuleBase" id="RU003690"/>
    </source>
</evidence>
<protein>
    <recommendedName>
        <fullName evidence="8">Beta-glucosidase</fullName>
    </recommendedName>
</protein>
<dbReference type="GO" id="GO:0005975">
    <property type="term" value="P:carbohydrate metabolic process"/>
    <property type="evidence" value="ECO:0007669"/>
    <property type="project" value="InterPro"/>
</dbReference>
<feature type="chain" id="PRO_5023833449" description="Beta-glucosidase" evidence="5">
    <location>
        <begin position="21"/>
        <end position="536"/>
    </location>
</feature>
<organism evidence="6 7">
    <name type="scientific">Nyssa sinensis</name>
    <dbReference type="NCBI Taxonomy" id="561372"/>
    <lineage>
        <taxon>Eukaryota</taxon>
        <taxon>Viridiplantae</taxon>
        <taxon>Streptophyta</taxon>
        <taxon>Embryophyta</taxon>
        <taxon>Tracheophyta</taxon>
        <taxon>Spermatophyta</taxon>
        <taxon>Magnoliopsida</taxon>
        <taxon>eudicotyledons</taxon>
        <taxon>Gunneridae</taxon>
        <taxon>Pentapetalae</taxon>
        <taxon>asterids</taxon>
        <taxon>Cornales</taxon>
        <taxon>Nyssaceae</taxon>
        <taxon>Nyssa</taxon>
    </lineage>
</organism>
<keyword evidence="5" id="KW-0732">Signal</keyword>
<evidence type="ECO:0008006" key="8">
    <source>
        <dbReference type="Google" id="ProtNLM"/>
    </source>
</evidence>
<dbReference type="PRINTS" id="PR00131">
    <property type="entry name" value="GLHYDRLASE1"/>
</dbReference>
<dbReference type="SUPFAM" id="SSF51445">
    <property type="entry name" value="(Trans)glycosidases"/>
    <property type="match status" value="1"/>
</dbReference>
<dbReference type="AlphaFoldDB" id="A0A5J5C7F2"/>
<reference evidence="6 7" key="1">
    <citation type="submission" date="2019-09" db="EMBL/GenBank/DDBJ databases">
        <title>A chromosome-level genome assembly of the Chinese tupelo Nyssa sinensis.</title>
        <authorList>
            <person name="Yang X."/>
            <person name="Kang M."/>
            <person name="Yang Y."/>
            <person name="Xiong H."/>
            <person name="Wang M."/>
            <person name="Zhang Z."/>
            <person name="Wang Z."/>
            <person name="Wu H."/>
            <person name="Ma T."/>
            <person name="Liu J."/>
            <person name="Xi Z."/>
        </authorList>
    </citation>
    <scope>NUCLEOTIDE SEQUENCE [LARGE SCALE GENOMIC DNA]</scope>
    <source>
        <strain evidence="6">J267</strain>
        <tissue evidence="6">Leaf</tissue>
    </source>
</reference>
<accession>A0A5J5C7F2</accession>
<dbReference type="PROSITE" id="PS00653">
    <property type="entry name" value="GLYCOSYL_HYDROL_F1_2"/>
    <property type="match status" value="1"/>
</dbReference>
<sequence>MGTQGYLILFLLALANSVTSERFQPLLSADTCVEGEVQDCDCPTSLFRNGFPPGFTFGIGSSSYQFEGAVAIDGKGPSIWDTFTADYPEKIADHSNGSVADDSYDRYKEDVKLLKEMGVDAYRFSISWSRILPSGNLSGHGVNQKGVEYYNNLINELLAYNITPFVSLFHWDLPQALEDAYGGFMSLNIKDDFVTYANVCFSEFGDRVKHWVTLNEPWSFSNYGYGEGQLAPGRCSSWLESNNCTSGNSGEEPYNVTHNQLISHAYAVQLYREKYQKVQKGKIGITLVTRWMVPLSDSDTDIEAAFRTLNFSLGWFLDPLTFGDYPKCMKDHVQGRLPNFTEEESKLLTKSYDFLGLNYYTGRYVVDASSCSYVNNSYATDCYANQTVSRDGVCIGPRYNSSWIYVYPRGIRDYLNYVHEIYKVSSIYITENGIEELNGDGRPIWEVLHDTDRIKYHSKHLCCIHQAIQDGVNVEGYFAWSLLDNFEWSAGYTSRYGFYYVDYENNLARYPKLSSKWYKSVLEKGEQHPQQLIFDE</sequence>
<dbReference type="OrthoDB" id="65569at2759"/>
<feature type="signal peptide" evidence="5">
    <location>
        <begin position="1"/>
        <end position="20"/>
    </location>
</feature>
<dbReference type="PANTHER" id="PTHR10353:SF137">
    <property type="entry name" value="MYROSINASE 3-RELATED"/>
    <property type="match status" value="1"/>
</dbReference>
<dbReference type="Proteomes" id="UP000325577">
    <property type="component" value="Linkage Group LG0"/>
</dbReference>
<dbReference type="GO" id="GO:0008422">
    <property type="term" value="F:beta-glucosidase activity"/>
    <property type="evidence" value="ECO:0007669"/>
    <property type="project" value="UniProtKB-ARBA"/>
</dbReference>
<keyword evidence="7" id="KW-1185">Reference proteome</keyword>
<dbReference type="InterPro" id="IPR001360">
    <property type="entry name" value="Glyco_hydro_1"/>
</dbReference>
<dbReference type="EMBL" id="CM018031">
    <property type="protein sequence ID" value="KAA8549571.1"/>
    <property type="molecule type" value="Genomic_DNA"/>
</dbReference>
<dbReference type="FunFam" id="3.20.20.80:FF:000020">
    <property type="entry name" value="Beta-glucosidase 12"/>
    <property type="match status" value="1"/>
</dbReference>
<proteinExistence type="inferred from homology"/>
<dbReference type="PANTHER" id="PTHR10353">
    <property type="entry name" value="GLYCOSYL HYDROLASE"/>
    <property type="match status" value="1"/>
</dbReference>
<evidence type="ECO:0000313" key="6">
    <source>
        <dbReference type="EMBL" id="KAA8549571.1"/>
    </source>
</evidence>